<organism evidence="6 7">
    <name type="scientific">Cupriavidus respiraculi</name>
    <dbReference type="NCBI Taxonomy" id="195930"/>
    <lineage>
        <taxon>Bacteria</taxon>
        <taxon>Pseudomonadati</taxon>
        <taxon>Pseudomonadota</taxon>
        <taxon>Betaproteobacteria</taxon>
        <taxon>Burkholderiales</taxon>
        <taxon>Burkholderiaceae</taxon>
        <taxon>Cupriavidus</taxon>
    </lineage>
</organism>
<keyword evidence="2 4" id="KW-1133">Transmembrane helix</keyword>
<evidence type="ECO:0000313" key="6">
    <source>
        <dbReference type="EMBL" id="CAG9167314.1"/>
    </source>
</evidence>
<dbReference type="PANTHER" id="PTHR23521">
    <property type="entry name" value="TRANSPORTER MFS SUPERFAMILY"/>
    <property type="match status" value="1"/>
</dbReference>
<feature type="transmembrane region" description="Helical" evidence="4">
    <location>
        <begin position="73"/>
        <end position="95"/>
    </location>
</feature>
<dbReference type="InterPro" id="IPR020846">
    <property type="entry name" value="MFS_dom"/>
</dbReference>
<evidence type="ECO:0000256" key="2">
    <source>
        <dbReference type="ARBA" id="ARBA00022989"/>
    </source>
</evidence>
<feature type="transmembrane region" description="Helical" evidence="4">
    <location>
        <begin position="236"/>
        <end position="260"/>
    </location>
</feature>
<feature type="transmembrane region" description="Helical" evidence="4">
    <location>
        <begin position="107"/>
        <end position="128"/>
    </location>
</feature>
<feature type="transmembrane region" description="Helical" evidence="4">
    <location>
        <begin position="392"/>
        <end position="409"/>
    </location>
</feature>
<gene>
    <name evidence="6" type="primary">ycaD</name>
    <name evidence="6" type="ORF">LMG21510_00718</name>
</gene>
<feature type="transmembrane region" description="Helical" evidence="4">
    <location>
        <begin position="302"/>
        <end position="320"/>
    </location>
</feature>
<dbReference type="PANTHER" id="PTHR23521:SF3">
    <property type="entry name" value="MFS TRANSPORTER"/>
    <property type="match status" value="1"/>
</dbReference>
<feature type="transmembrane region" description="Helical" evidence="4">
    <location>
        <begin position="195"/>
        <end position="215"/>
    </location>
</feature>
<keyword evidence="7" id="KW-1185">Reference proteome</keyword>
<evidence type="ECO:0000256" key="4">
    <source>
        <dbReference type="SAM" id="Phobius"/>
    </source>
</evidence>
<feature type="transmembrane region" description="Helical" evidence="4">
    <location>
        <begin position="326"/>
        <end position="346"/>
    </location>
</feature>
<feature type="transmembrane region" description="Helical" evidence="4">
    <location>
        <begin position="358"/>
        <end position="380"/>
    </location>
</feature>
<dbReference type="EMBL" id="CAJZAH010000001">
    <property type="protein sequence ID" value="CAG9167314.1"/>
    <property type="molecule type" value="Genomic_DNA"/>
</dbReference>
<dbReference type="Gene3D" id="1.20.1250.20">
    <property type="entry name" value="MFS general substrate transporter like domains"/>
    <property type="match status" value="2"/>
</dbReference>
<evidence type="ECO:0000313" key="7">
    <source>
        <dbReference type="Proteomes" id="UP000721236"/>
    </source>
</evidence>
<evidence type="ECO:0000259" key="5">
    <source>
        <dbReference type="PROSITE" id="PS50850"/>
    </source>
</evidence>
<evidence type="ECO:0000256" key="3">
    <source>
        <dbReference type="ARBA" id="ARBA00023136"/>
    </source>
</evidence>
<feature type="transmembrane region" description="Helical" evidence="4">
    <location>
        <begin position="169"/>
        <end position="189"/>
    </location>
</feature>
<dbReference type="CDD" id="cd17477">
    <property type="entry name" value="MFS_YcaD_like"/>
    <property type="match status" value="1"/>
</dbReference>
<protein>
    <submittedName>
        <fullName evidence="6">MFS-type transporter YcaD</fullName>
    </submittedName>
</protein>
<proteinExistence type="predicted"/>
<dbReference type="InterPro" id="IPR011701">
    <property type="entry name" value="MFS"/>
</dbReference>
<evidence type="ECO:0000256" key="1">
    <source>
        <dbReference type="ARBA" id="ARBA00022692"/>
    </source>
</evidence>
<dbReference type="InterPro" id="IPR047200">
    <property type="entry name" value="MFS_YcaD-like"/>
</dbReference>
<feature type="domain" description="Major facilitator superfamily (MFS) profile" evidence="5">
    <location>
        <begin position="43"/>
        <end position="413"/>
    </location>
</feature>
<sequence length="455" mass="48058">MRAGNAVMYFGGSREHDGQGQVSSAAAFVLLREEVLSRNTTAMAIGPLLGLFIVSLGSGFMSSLTSLRLDAAAVSATMIGAISSAYFVGLTLGAVTSDRLITRVGHIRSYSSFASLASITYLLQGLIFDPWLWLFLRLVNGWAMVGIYLVVESWLLLAGDTKSRGRLLAIYMIALYGSIMLAQMGLGAVSSAGDSVPFMVAGVLGSLAVLPMVILPRTAPEVGHVEPLMPQDLVRITPAGAIGSFGSGIGIAAVYTLLPIYLQRQGMSVAEVGQLMASAIFGAMALQYPVGRWSDRRDRQSVLLALSVGCAVVSLLVLILPSYPPLLMVLLFLIGGGVFAIYPVAVSHSADRADARELVRVIQGMLLINSVGSALSPLIISPLMTRVGAEGLFLTFVVLHAGLASFFLWRRNSHPSSVSAAPFAATPQMTPIGAEIRVTEELAQAMSNAKTGHED</sequence>
<dbReference type="InterPro" id="IPR036259">
    <property type="entry name" value="MFS_trans_sf"/>
</dbReference>
<dbReference type="SUPFAM" id="SSF103473">
    <property type="entry name" value="MFS general substrate transporter"/>
    <property type="match status" value="1"/>
</dbReference>
<reference evidence="6 7" key="1">
    <citation type="submission" date="2021-08" db="EMBL/GenBank/DDBJ databases">
        <authorList>
            <person name="Peeters C."/>
        </authorList>
    </citation>
    <scope>NUCLEOTIDE SEQUENCE [LARGE SCALE GENOMIC DNA]</scope>
    <source>
        <strain evidence="6 7">LMG 21510</strain>
    </source>
</reference>
<feature type="transmembrane region" description="Helical" evidence="4">
    <location>
        <begin position="272"/>
        <end position="290"/>
    </location>
</feature>
<keyword evidence="1 4" id="KW-0812">Transmembrane</keyword>
<comment type="caution">
    <text evidence="6">The sequence shown here is derived from an EMBL/GenBank/DDBJ whole genome shotgun (WGS) entry which is preliminary data.</text>
</comment>
<name>A0ABM8WIS0_9BURK</name>
<keyword evidence="3 4" id="KW-0472">Membrane</keyword>
<dbReference type="PROSITE" id="PS50850">
    <property type="entry name" value="MFS"/>
    <property type="match status" value="1"/>
</dbReference>
<feature type="transmembrane region" description="Helical" evidence="4">
    <location>
        <begin position="134"/>
        <end position="157"/>
    </location>
</feature>
<dbReference type="Proteomes" id="UP000721236">
    <property type="component" value="Unassembled WGS sequence"/>
</dbReference>
<dbReference type="Pfam" id="PF07690">
    <property type="entry name" value="MFS_1"/>
    <property type="match status" value="1"/>
</dbReference>
<feature type="transmembrane region" description="Helical" evidence="4">
    <location>
        <begin position="42"/>
        <end position="61"/>
    </location>
</feature>
<accession>A0ABM8WIS0</accession>